<dbReference type="VEuPathDB" id="GiardiaDB:QR46_1860"/>
<feature type="repeat" description="ANK" evidence="1">
    <location>
        <begin position="503"/>
        <end position="526"/>
    </location>
</feature>
<evidence type="ECO:0000256" key="2">
    <source>
        <dbReference type="SAM" id="MobiDB-lite"/>
    </source>
</evidence>
<evidence type="ECO:0000256" key="1">
    <source>
        <dbReference type="PROSITE-ProRule" id="PRU00023"/>
    </source>
</evidence>
<dbReference type="InterPro" id="IPR036770">
    <property type="entry name" value="Ankyrin_rpt-contain_sf"/>
</dbReference>
<dbReference type="GO" id="GO:0004672">
    <property type="term" value="F:protein kinase activity"/>
    <property type="evidence" value="ECO:0007669"/>
    <property type="project" value="InterPro"/>
</dbReference>
<evidence type="ECO:0000313" key="5">
    <source>
        <dbReference type="Proteomes" id="UP000018320"/>
    </source>
</evidence>
<dbReference type="PANTHER" id="PTHR24120:SF4">
    <property type="entry name" value="GH07239P"/>
    <property type="match status" value="1"/>
</dbReference>
<sequence>MRYQLAINFANHAGICVKPGSMALARFPQHYRFIGLANIGGDELIYKLLDETTEQEVFCTIFTFDQLHKRAYTELLSFMQVYTALDHRGLMRYRAIETEPADLRLFFMTSTYNVNLAKLNLLMRQEGKSYCEMVLWQVAAQLIDTMTYCNLPRTRQFGHKSTRLAANSFPHCVLRPFIIVITNSFTQESDLLKLSTNSKQAALFSLSIKVMPGVLTVGQLRQFQTTAARSHLSHMAPELLLDSEEVSLSGAVDIWSVGSVLYEMATGKTYDSTIDPTTNLRTYSFEFQSMLRSMLSIKQSDRPTFEDLLKAERIRCVLSDIQTGSQNPASSQPDKLILQPVELQARELLAKLPYSTAEQAQMVASWQQELPHEPNYLLGVMNMIDDGSYRCHTPTGNRFVHTSSSASQSLRSRVAQTPASIHTGKNTRYGRKMAKSPAGVQDSYTQLMQHALKDNLPKAKKAMDQVCIVFTDGTSALMLAAENNSLEVAKLLVSYECCLQSKTGLTALMYAARRGHADLVSLLLNHESMMVDSRGYTALMHAIDQGHLECIRILVKAETNYSAPNGITAGLLATKDINDVMKQFRCHSASQMTSASTYGTPDGRQTPSTRRSVTPSNNSSLSMSTRHQTVAEKLAIAQIVTAHEDTRDPVTHVTCLMLAAQHHSVELVQMFIHQAGCQTPKGLTALHIAVQELFVDGVTLLAPCEMRYTTQYATNGFGFHRATALCLAALVGGCSDNKNTSQGHLVSSQGDRGPSSHNYFRSVSQYSFNHALSARSTTKSNRDNERAILSILNLLVPLEATYAEPGTGKTALIAAATVGNALAVRALAKHEGGCKMIKGWTAMMCCVCRASSATAQNLCTYIECINALAPYEQGMTSECGWTALVYASAYLNLACIEVLAPLEAALSGETALSFMGALVAEGEMTKSEWQYSMSQARSLIVEYLRSHSLTGLPPQQQLSIGELPDDRDMKKYINNKSGLFDDESEISILEGKYFRWEGPPDSSIAGEPMHGGARASSGLHPQRQSQVKKEILPDVSAVVDKSFAREQKSFQCQTSVAIPEQEKSYRYTFNSKPLPPLITASPSAGDHLPILPPLNSHKNSHKIRN</sequence>
<dbReference type="Pfam" id="PF12796">
    <property type="entry name" value="Ank_2"/>
    <property type="match status" value="2"/>
</dbReference>
<dbReference type="VEuPathDB" id="GiardiaDB:GL50803_0014786"/>
<dbReference type="VEuPathDB" id="GiardiaDB:DHA2_153051"/>
<dbReference type="PROSITE" id="PS50297">
    <property type="entry name" value="ANK_REP_REGION"/>
    <property type="match status" value="1"/>
</dbReference>
<dbReference type="AlphaFoldDB" id="V6TIG1"/>
<dbReference type="SMART" id="SM00248">
    <property type="entry name" value="ANK"/>
    <property type="match status" value="7"/>
</dbReference>
<feature type="domain" description="Protein kinase" evidence="3">
    <location>
        <begin position="31"/>
        <end position="314"/>
    </location>
</feature>
<feature type="region of interest" description="Disordered" evidence="2">
    <location>
        <begin position="1002"/>
        <end position="1026"/>
    </location>
</feature>
<dbReference type="PANTHER" id="PTHR24120">
    <property type="entry name" value="GH07239P"/>
    <property type="match status" value="1"/>
</dbReference>
<dbReference type="Gene3D" id="1.25.40.20">
    <property type="entry name" value="Ankyrin repeat-containing domain"/>
    <property type="match status" value="2"/>
</dbReference>
<protein>
    <submittedName>
        <fullName evidence="4">Ankyrin repeat protein</fullName>
    </submittedName>
</protein>
<dbReference type="Proteomes" id="UP000018320">
    <property type="component" value="Unassembled WGS sequence"/>
</dbReference>
<keyword evidence="1" id="KW-0040">ANK repeat</keyword>
<dbReference type="InterPro" id="IPR000719">
    <property type="entry name" value="Prot_kinase_dom"/>
</dbReference>
<evidence type="ECO:0000313" key="4">
    <source>
        <dbReference type="EMBL" id="ESU36705.1"/>
    </source>
</evidence>
<dbReference type="GO" id="GO:0005524">
    <property type="term" value="F:ATP binding"/>
    <property type="evidence" value="ECO:0007669"/>
    <property type="project" value="InterPro"/>
</dbReference>
<reference evidence="4 5" key="2">
    <citation type="journal article" date="2013" name="Genome Biol. Evol.">
        <title>Genome sequencing of Giardia lamblia genotypes A2 and B isolates (DH and GS) and comparative analysis with the genomes of genotypes A1 and E (WB and Pig).</title>
        <authorList>
            <person name="Adam R.D."/>
            <person name="Dahlstrom E.W."/>
            <person name="Martens C.A."/>
            <person name="Bruno D.P."/>
            <person name="Barbian K.D."/>
            <person name="Ricklefs S.M."/>
            <person name="Hernandez M.M."/>
            <person name="Narla N.P."/>
            <person name="Patel R.B."/>
            <person name="Porcella S.F."/>
            <person name="Nash T.E."/>
        </authorList>
    </citation>
    <scope>NUCLEOTIDE SEQUENCE [LARGE SCALE GENOMIC DNA]</scope>
    <source>
        <strain evidence="4 5">DH</strain>
    </source>
</reference>
<dbReference type="PROSITE" id="PS50088">
    <property type="entry name" value="ANK_REPEAT"/>
    <property type="match status" value="2"/>
</dbReference>
<evidence type="ECO:0000259" key="3">
    <source>
        <dbReference type="PROSITE" id="PS50011"/>
    </source>
</evidence>
<dbReference type="PROSITE" id="PS50011">
    <property type="entry name" value="PROTEIN_KINASE_DOM"/>
    <property type="match status" value="1"/>
</dbReference>
<dbReference type="VEuPathDB" id="GiardiaDB:GL50581_3894"/>
<reference evidence="5" key="1">
    <citation type="submission" date="2012-02" db="EMBL/GenBank/DDBJ databases">
        <title>Genome sequencing of Giardia lamblia Genotypes A2 and B isolates (DH and GS) and comparative analysis with the genomes of Genotypes A1 and E (WB and Pig).</title>
        <authorList>
            <person name="Adam R."/>
            <person name="Dahlstrom E."/>
            <person name="Martens C."/>
            <person name="Bruno D."/>
            <person name="Barbian K."/>
            <person name="Porcella S.F."/>
            <person name="Nash T."/>
        </authorList>
    </citation>
    <scope>NUCLEOTIDE SEQUENCE</scope>
    <source>
        <strain evidence="5">DH</strain>
    </source>
</reference>
<dbReference type="SUPFAM" id="SSF56112">
    <property type="entry name" value="Protein kinase-like (PK-like)"/>
    <property type="match status" value="1"/>
</dbReference>
<accession>V6TIG1</accession>
<feature type="region of interest" description="Disordered" evidence="2">
    <location>
        <begin position="592"/>
        <end position="625"/>
    </location>
</feature>
<dbReference type="InterPro" id="IPR002110">
    <property type="entry name" value="Ankyrin_rpt"/>
</dbReference>
<name>V6TIG1_GIAIN</name>
<dbReference type="SUPFAM" id="SSF48403">
    <property type="entry name" value="Ankyrin repeat"/>
    <property type="match status" value="1"/>
</dbReference>
<feature type="repeat" description="ANK" evidence="1">
    <location>
        <begin position="534"/>
        <end position="566"/>
    </location>
</feature>
<organism evidence="4 5">
    <name type="scientific">Giardia intestinalis</name>
    <name type="common">Giardia lamblia</name>
    <dbReference type="NCBI Taxonomy" id="5741"/>
    <lineage>
        <taxon>Eukaryota</taxon>
        <taxon>Metamonada</taxon>
        <taxon>Diplomonadida</taxon>
        <taxon>Hexamitidae</taxon>
        <taxon>Giardiinae</taxon>
        <taxon>Giardia</taxon>
    </lineage>
</organism>
<comment type="caution">
    <text evidence="4">The sequence shown here is derived from an EMBL/GenBank/DDBJ whole genome shotgun (WGS) entry which is preliminary data.</text>
</comment>
<dbReference type="InterPro" id="IPR011009">
    <property type="entry name" value="Kinase-like_dom_sf"/>
</dbReference>
<dbReference type="Gene3D" id="1.10.510.10">
    <property type="entry name" value="Transferase(Phosphotransferase) domain 1"/>
    <property type="match status" value="1"/>
</dbReference>
<dbReference type="EMBL" id="AHGT01000041">
    <property type="protein sequence ID" value="ESU36705.1"/>
    <property type="molecule type" value="Genomic_DNA"/>
</dbReference>
<dbReference type="SMART" id="SM00220">
    <property type="entry name" value="S_TKc"/>
    <property type="match status" value="1"/>
</dbReference>
<proteinExistence type="predicted"/>
<gene>
    <name evidence="4" type="ORF">DHA2_153051</name>
</gene>